<dbReference type="GO" id="GO:0032259">
    <property type="term" value="P:methylation"/>
    <property type="evidence" value="ECO:0007669"/>
    <property type="project" value="UniProtKB-KW"/>
</dbReference>
<dbReference type="InterPro" id="IPR029063">
    <property type="entry name" value="SAM-dependent_MTases_sf"/>
</dbReference>
<evidence type="ECO:0000259" key="4">
    <source>
        <dbReference type="Pfam" id="PF13649"/>
    </source>
</evidence>
<evidence type="ECO:0000313" key="6">
    <source>
        <dbReference type="Proteomes" id="UP000263014"/>
    </source>
</evidence>
<feature type="domain" description="Methyltransferase" evidence="4">
    <location>
        <begin position="50"/>
        <end position="146"/>
    </location>
</feature>
<dbReference type="GO" id="GO:0008168">
    <property type="term" value="F:methyltransferase activity"/>
    <property type="evidence" value="ECO:0007669"/>
    <property type="project" value="UniProtKB-KW"/>
</dbReference>
<organism evidence="5 6">
    <name type="scientific">Hungatella hathewayi</name>
    <dbReference type="NCBI Taxonomy" id="154046"/>
    <lineage>
        <taxon>Bacteria</taxon>
        <taxon>Bacillati</taxon>
        <taxon>Bacillota</taxon>
        <taxon>Clostridia</taxon>
        <taxon>Lachnospirales</taxon>
        <taxon>Lachnospiraceae</taxon>
        <taxon>Hungatella</taxon>
    </lineage>
</organism>
<evidence type="ECO:0000256" key="1">
    <source>
        <dbReference type="ARBA" id="ARBA00022603"/>
    </source>
</evidence>
<accession>A0A374PEM6</accession>
<dbReference type="CDD" id="cd02440">
    <property type="entry name" value="AdoMet_MTases"/>
    <property type="match status" value="1"/>
</dbReference>
<name>A0A374PEM6_9FIRM</name>
<dbReference type="Proteomes" id="UP000263014">
    <property type="component" value="Unassembled WGS sequence"/>
</dbReference>
<dbReference type="PANTHER" id="PTHR43861">
    <property type="entry name" value="TRANS-ACONITATE 2-METHYLTRANSFERASE-RELATED"/>
    <property type="match status" value="1"/>
</dbReference>
<protein>
    <submittedName>
        <fullName evidence="5">Class I SAM-dependent methyltransferase</fullName>
    </submittedName>
</protein>
<evidence type="ECO:0000256" key="3">
    <source>
        <dbReference type="SAM" id="MobiDB-lite"/>
    </source>
</evidence>
<gene>
    <name evidence="5" type="ORF">DXD79_02440</name>
</gene>
<dbReference type="InterPro" id="IPR041698">
    <property type="entry name" value="Methyltransf_25"/>
</dbReference>
<dbReference type="EMBL" id="QSON01000001">
    <property type="protein sequence ID" value="RGJ08277.1"/>
    <property type="molecule type" value="Genomic_DNA"/>
</dbReference>
<comment type="caution">
    <text evidence="5">The sequence shown here is derived from an EMBL/GenBank/DDBJ whole genome shotgun (WGS) entry which is preliminary data.</text>
</comment>
<feature type="compositionally biased region" description="Basic and acidic residues" evidence="3">
    <location>
        <begin position="8"/>
        <end position="22"/>
    </location>
</feature>
<evidence type="ECO:0000313" key="5">
    <source>
        <dbReference type="EMBL" id="RGJ08277.1"/>
    </source>
</evidence>
<sequence length="265" mass="30269">MHMSSNENKVKEKYQDAGEEKRAAQSRYSGLEFHYTKKHISEYINQNTKVVELGCGTGYYAMHFSDKCKEYVGVDITPENIALFNEKVKAQGLRNVKGLIGDATNLSNISDNYFDVVLCLGPLYHLPPDERELVFAECRRICKNNGIVVFSYISKIGIYTGACVHDKLREYYPNENANEIILTQNKDDSNPDLFFFAMPEEMESIARKYGFSKIKNLGTDFFVTMSIVEAMSDERFEIMKPLLDQMASYESCTGMSNHAVLICRR</sequence>
<evidence type="ECO:0000256" key="2">
    <source>
        <dbReference type="ARBA" id="ARBA00022679"/>
    </source>
</evidence>
<dbReference type="PANTHER" id="PTHR43861:SF1">
    <property type="entry name" value="TRANS-ACONITATE 2-METHYLTRANSFERASE"/>
    <property type="match status" value="1"/>
</dbReference>
<dbReference type="Gene3D" id="3.40.50.150">
    <property type="entry name" value="Vaccinia Virus protein VP39"/>
    <property type="match status" value="1"/>
</dbReference>
<feature type="region of interest" description="Disordered" evidence="3">
    <location>
        <begin position="1"/>
        <end position="22"/>
    </location>
</feature>
<proteinExistence type="predicted"/>
<dbReference type="Pfam" id="PF13649">
    <property type="entry name" value="Methyltransf_25"/>
    <property type="match status" value="1"/>
</dbReference>
<dbReference type="SUPFAM" id="SSF53335">
    <property type="entry name" value="S-adenosyl-L-methionine-dependent methyltransferases"/>
    <property type="match status" value="1"/>
</dbReference>
<dbReference type="AlphaFoldDB" id="A0A374PEM6"/>
<reference evidence="5 6" key="1">
    <citation type="submission" date="2018-08" db="EMBL/GenBank/DDBJ databases">
        <title>A genome reference for cultivated species of the human gut microbiota.</title>
        <authorList>
            <person name="Zou Y."/>
            <person name="Xue W."/>
            <person name="Luo G."/>
        </authorList>
    </citation>
    <scope>NUCLEOTIDE SEQUENCE [LARGE SCALE GENOMIC DNA]</scope>
    <source>
        <strain evidence="5 6">TM09-12</strain>
    </source>
</reference>
<keyword evidence="2 5" id="KW-0808">Transferase</keyword>
<keyword evidence="1 5" id="KW-0489">Methyltransferase</keyword>